<accession>A0AA37LD04</accession>
<feature type="region of interest" description="Disordered" evidence="1">
    <location>
        <begin position="15"/>
        <end position="35"/>
    </location>
</feature>
<keyword evidence="3" id="KW-1185">Reference proteome</keyword>
<gene>
    <name evidence="2" type="ORF">ColSpa_06557</name>
</gene>
<feature type="compositionally biased region" description="Acidic residues" evidence="1">
    <location>
        <begin position="251"/>
        <end position="265"/>
    </location>
</feature>
<feature type="compositionally biased region" description="Basic and acidic residues" evidence="1">
    <location>
        <begin position="279"/>
        <end position="294"/>
    </location>
</feature>
<reference evidence="2 3" key="1">
    <citation type="submission" date="2022-03" db="EMBL/GenBank/DDBJ databases">
        <title>Genome data of Colletotrichum spp.</title>
        <authorList>
            <person name="Utami Y.D."/>
            <person name="Hiruma K."/>
        </authorList>
    </citation>
    <scope>NUCLEOTIDE SEQUENCE [LARGE SCALE GENOMIC DNA]</scope>
    <source>
        <strain evidence="2 3">MAFF 239500</strain>
    </source>
</reference>
<organism evidence="2 3">
    <name type="scientific">Colletotrichum spaethianum</name>
    <dbReference type="NCBI Taxonomy" id="700344"/>
    <lineage>
        <taxon>Eukaryota</taxon>
        <taxon>Fungi</taxon>
        <taxon>Dikarya</taxon>
        <taxon>Ascomycota</taxon>
        <taxon>Pezizomycotina</taxon>
        <taxon>Sordariomycetes</taxon>
        <taxon>Hypocreomycetidae</taxon>
        <taxon>Glomerellales</taxon>
        <taxon>Glomerellaceae</taxon>
        <taxon>Colletotrichum</taxon>
        <taxon>Colletotrichum spaethianum species complex</taxon>
    </lineage>
</organism>
<dbReference type="GeneID" id="73327359"/>
<name>A0AA37LD04_9PEZI</name>
<evidence type="ECO:0000256" key="1">
    <source>
        <dbReference type="SAM" id="MobiDB-lite"/>
    </source>
</evidence>
<feature type="compositionally biased region" description="Basic and acidic residues" evidence="1">
    <location>
        <begin position="105"/>
        <end position="120"/>
    </location>
</feature>
<proteinExistence type="predicted"/>
<sequence length="716" mass="80885">MAQVLESFCADSSGRRVLSPGPAHPGASTVNPARSEGTMSALLSRELGSCRCAIGRTATVTQQWDAKGLEPRPQHPMHFFGVVFVYDNFPSLLASQTSRSPCRPPPEDDLRDRLRAEPRGIPRTASLRRATDGPSRRQTRTNLRVDTLRKAANNTHRINSRGVEEAKSSGATNPSSRETRSSRKARNSHEPGLSKLNEPASEAKPVDDIYEFQASSPRKRKPEEETSSGYRKGRAYTSRDFDTGDGLFVVQEEDDADDGGDEQLYDDPTIVGLPPSAQTREEGQSTEDAVHDNEPQSSAATEQVRRLVVDMGPAPPEPSDEDDDGYPDDHLIFNPPAGQETIAAAPIKSNFLKSIAELMGGTGWTQSRGEITSAAHKAQFSKRTRPLWNELCHLNNFWEGMPRAPLFDQQCDYLHSDDEDATSARLSVRKVDGLIRALADKAKQPSHGEESDMPPLRFVVDIYERIIPLLVHILESVFRKGADLERSRYTGRFTKTTLQIMQRVAAWIEKLYEAMQVNLIRRRLKEQTLSKRISREKLGGYLRGFKSELEQAWRTADEVIECQQRYEQRLLLSKTRKDREQREFEEARRRQRELCDRRLEEYLRRTAVERAQIEASSSQYPSQRTSRGRQQATLARTEPVDRAEMANAGPSKPWPEDEAKRLLRVLSTRPQIEMEALVWEFERSEEDVKAMVELLKQSARTYAASRGRQIPAFAAS</sequence>
<feature type="region of interest" description="Disordered" evidence="1">
    <location>
        <begin position="95"/>
        <end position="302"/>
    </location>
</feature>
<feature type="compositionally biased region" description="Polar residues" evidence="1">
    <location>
        <begin position="614"/>
        <end position="634"/>
    </location>
</feature>
<protein>
    <submittedName>
        <fullName evidence="2">Uncharacterized protein</fullName>
    </submittedName>
</protein>
<comment type="caution">
    <text evidence="2">The sequence shown here is derived from an EMBL/GenBank/DDBJ whole genome shotgun (WGS) entry which is preliminary data.</text>
</comment>
<dbReference type="AlphaFoldDB" id="A0AA37LD04"/>
<dbReference type="Proteomes" id="UP001055115">
    <property type="component" value="Unassembled WGS sequence"/>
</dbReference>
<dbReference type="RefSeq" id="XP_049128726.1">
    <property type="nucleotide sequence ID" value="XM_049272769.1"/>
</dbReference>
<feature type="region of interest" description="Disordered" evidence="1">
    <location>
        <begin position="613"/>
        <end position="656"/>
    </location>
</feature>
<dbReference type="EMBL" id="BQXU01000016">
    <property type="protein sequence ID" value="GKT46376.1"/>
    <property type="molecule type" value="Genomic_DNA"/>
</dbReference>
<evidence type="ECO:0000313" key="2">
    <source>
        <dbReference type="EMBL" id="GKT46376.1"/>
    </source>
</evidence>
<evidence type="ECO:0000313" key="3">
    <source>
        <dbReference type="Proteomes" id="UP001055115"/>
    </source>
</evidence>